<dbReference type="Pfam" id="PF01370">
    <property type="entry name" value="Epimerase"/>
    <property type="match status" value="1"/>
</dbReference>
<comment type="catalytic activity">
    <reaction evidence="9">
        <text>UDP-alpha-D-glucuronate = UDP-alpha-D-galacturonate</text>
        <dbReference type="Rhea" id="RHEA:11404"/>
        <dbReference type="ChEBI" id="CHEBI:57635"/>
        <dbReference type="ChEBI" id="CHEBI:58052"/>
        <dbReference type="EC" id="5.1.3.6"/>
    </reaction>
</comment>
<evidence type="ECO:0000256" key="5">
    <source>
        <dbReference type="ARBA" id="ARBA00022989"/>
    </source>
</evidence>
<evidence type="ECO:0000256" key="10">
    <source>
        <dbReference type="ARBA" id="ARBA00066697"/>
    </source>
</evidence>
<feature type="region of interest" description="Disordered" evidence="11">
    <location>
        <begin position="810"/>
        <end position="949"/>
    </location>
</feature>
<evidence type="ECO:0000256" key="1">
    <source>
        <dbReference type="ARBA" id="ARBA00004205"/>
    </source>
</evidence>
<reference evidence="14 15" key="1">
    <citation type="submission" date="2019-01" db="EMBL/GenBank/DDBJ databases">
        <title>Sequencing of cultivated peanut Arachis hypogaea provides insights into genome evolution and oil improvement.</title>
        <authorList>
            <person name="Chen X."/>
        </authorList>
    </citation>
    <scope>NUCLEOTIDE SEQUENCE [LARGE SCALE GENOMIC DNA]</scope>
    <source>
        <strain evidence="15">cv. Fuhuasheng</strain>
        <tissue evidence="14">Leaves</tissue>
    </source>
</reference>
<evidence type="ECO:0000256" key="6">
    <source>
        <dbReference type="ARBA" id="ARBA00023027"/>
    </source>
</evidence>
<keyword evidence="5 12" id="KW-1133">Transmembrane helix</keyword>
<keyword evidence="7 12" id="KW-0472">Membrane</keyword>
<comment type="similarity">
    <text evidence="2">Belongs to the NAD(P)-dependent epimerase/dehydratase family.</text>
</comment>
<evidence type="ECO:0000256" key="7">
    <source>
        <dbReference type="ARBA" id="ARBA00023136"/>
    </source>
</evidence>
<dbReference type="Proteomes" id="UP000289738">
    <property type="component" value="Chromosome B03"/>
</dbReference>
<protein>
    <recommendedName>
        <fullName evidence="10">UDP-glucuronate 4-epimerase</fullName>
        <ecNumber evidence="10">5.1.3.6</ecNumber>
    </recommendedName>
</protein>
<dbReference type="PRINTS" id="PR01713">
    <property type="entry name" value="NUCEPIMERASE"/>
</dbReference>
<dbReference type="EC" id="5.1.3.6" evidence="10"/>
<evidence type="ECO:0000256" key="2">
    <source>
        <dbReference type="ARBA" id="ARBA00007637"/>
    </source>
</evidence>
<evidence type="ECO:0000256" key="8">
    <source>
        <dbReference type="ARBA" id="ARBA00023235"/>
    </source>
</evidence>
<accession>A0A444ZRT7</accession>
<comment type="caution">
    <text evidence="14">The sequence shown here is derived from an EMBL/GenBank/DDBJ whole genome shotgun (WGS) entry which is preliminary data.</text>
</comment>
<dbReference type="InterPro" id="IPR001509">
    <property type="entry name" value="Epimerase_deHydtase"/>
</dbReference>
<evidence type="ECO:0000256" key="12">
    <source>
        <dbReference type="SAM" id="Phobius"/>
    </source>
</evidence>
<keyword evidence="6" id="KW-0520">NAD</keyword>
<dbReference type="EMBL" id="SDMP01000013">
    <property type="protein sequence ID" value="RYR16921.1"/>
    <property type="molecule type" value="Genomic_DNA"/>
</dbReference>
<dbReference type="Gene3D" id="3.40.50.720">
    <property type="entry name" value="NAD(P)-binding Rossmann-like Domain"/>
    <property type="match status" value="1"/>
</dbReference>
<dbReference type="PANTHER" id="PTHR43574">
    <property type="entry name" value="EPIMERASE-RELATED"/>
    <property type="match status" value="1"/>
</dbReference>
<name>A0A444ZRT7_ARAHY</name>
<feature type="compositionally biased region" description="Basic and acidic residues" evidence="11">
    <location>
        <begin position="555"/>
        <end position="575"/>
    </location>
</feature>
<organism evidence="14 15">
    <name type="scientific">Arachis hypogaea</name>
    <name type="common">Peanut</name>
    <dbReference type="NCBI Taxonomy" id="3818"/>
    <lineage>
        <taxon>Eukaryota</taxon>
        <taxon>Viridiplantae</taxon>
        <taxon>Streptophyta</taxon>
        <taxon>Embryophyta</taxon>
        <taxon>Tracheophyta</taxon>
        <taxon>Spermatophyta</taxon>
        <taxon>Magnoliopsida</taxon>
        <taxon>eudicotyledons</taxon>
        <taxon>Gunneridae</taxon>
        <taxon>Pentapetalae</taxon>
        <taxon>rosids</taxon>
        <taxon>fabids</taxon>
        <taxon>Fabales</taxon>
        <taxon>Fabaceae</taxon>
        <taxon>Papilionoideae</taxon>
        <taxon>50 kb inversion clade</taxon>
        <taxon>dalbergioids sensu lato</taxon>
        <taxon>Dalbergieae</taxon>
        <taxon>Pterocarpus clade</taxon>
        <taxon>Arachis</taxon>
    </lineage>
</organism>
<dbReference type="SUPFAM" id="SSF51735">
    <property type="entry name" value="NAD(P)-binding Rossmann-fold domains"/>
    <property type="match status" value="1"/>
</dbReference>
<feature type="compositionally biased region" description="Basic and acidic residues" evidence="11">
    <location>
        <begin position="636"/>
        <end position="679"/>
    </location>
</feature>
<sequence>MASPPDTSKSIKFLRYQSYIRRVNSSKLLKASSKILFRSTLIAALILLIFFTLHNPPISSESPHFHSHTNFLSSAFFGGGGAAWEKQVHRSATARRPGGMTVLVTGAAGFIGAHCSLALKKRGDGVLGLDNFNDYYDPSLKRARQALLSKHEIFIVEGDLNDKPLLIKLFDVVPFTHVLHLAAQAGVRYAMQNPQSYVASNVAGFVNLLEVSKEVNPQPAIVWASSSSVYGLNTENPFSELHRTDQPASLYAATKKAGEEIAHTYNHIYGLSLTGLRFFTVYGPWGRPDMAYFFFTKDILQGKTIDVYQTQEDKEVARDFTYIDDVVKGCLGALDTAEKSTGSGGKKRGPAQLRVYNLGNTSPVPVGKLVAILEGLLNVKAKKHVIRMPRNGDVPFTHANVSLANQDFGYKPTTDLAAGLRKFVKWYAGYYAYQIQHNTEQEKEKGKKRKRKKEKKKEVEILSSYNVHFVAGKSRKHRGSDFGGPLLFLKKPFWIDIVRHSQFWKDFALGISGFCAMSRCFPFPPPGYEKEARTDEVDLLKKEKHKEKKHKKEKKDKEKKESKEKREKEGRDGKHKEKKDKKDKHREKKKDRDKDKVKEKDRDKAKVLDRDNSKTGTADDKEFPRHAEGPNVGKAYTKDSRQNDKKGTLVEEKPAKQHTIDNGEKARQNNHLAKENKDSKILMELDRMVRGGNGGAENHLVQFTDINHRKEEEAVRFVGKGSGAWLDGKEKLKDKAFIAKKIDAKGIPAQDRPIANAAVQNHVGNFHPRVDGAPKVLEKNRTLEAGNIHPRFDGLSKLTEKKIEKTLEASIEGKEKVKEKKDEGKEKVKEKKDEGKEKVKEKKDEKRREKRKDREKEKKGHGKDKDRDKEKKKEEKAMEHTEVKNIELNKSKECNKAGPIGLNSLSQVKNGHENAVSGENPKKRKDVESNGVPRANDNWPSKLPRPSSSHLFAENGRILEPCQISIPNASDRQGGAAPNVKIENKAGKINGIIATQPFEVPSNKSHIAPPAPAEPVIGATIKPPHPDTKYLSQVYSIPKMEEWSGFDDQEWLFGSSNSPETRRVVGSSEVTEPHQVWAEGLHIEPVDVFALPYVIPY</sequence>
<evidence type="ECO:0000256" key="9">
    <source>
        <dbReference type="ARBA" id="ARBA00050136"/>
    </source>
</evidence>
<keyword evidence="8" id="KW-0413">Isomerase</keyword>
<comment type="subunit">
    <text evidence="3">Homodimer.</text>
</comment>
<dbReference type="GO" id="GO:0032580">
    <property type="term" value="C:Golgi cisterna membrane"/>
    <property type="evidence" value="ECO:0007669"/>
    <property type="project" value="UniProtKB-SubCell"/>
</dbReference>
<feature type="transmembrane region" description="Helical" evidence="12">
    <location>
        <begin position="35"/>
        <end position="53"/>
    </location>
</feature>
<feature type="region of interest" description="Disordered" evidence="11">
    <location>
        <begin position="540"/>
        <end position="679"/>
    </location>
</feature>
<dbReference type="AlphaFoldDB" id="A0A444ZRT7"/>
<evidence type="ECO:0000259" key="13">
    <source>
        <dbReference type="Pfam" id="PF01370"/>
    </source>
</evidence>
<dbReference type="FunFam" id="3.40.50.720:FF:000198">
    <property type="entry name" value="UDP-glucuronate 4-epimerase 3"/>
    <property type="match status" value="1"/>
</dbReference>
<feature type="compositionally biased region" description="Basic and acidic residues" evidence="11">
    <location>
        <begin position="590"/>
        <end position="628"/>
    </location>
</feature>
<feature type="domain" description="NAD-dependent epimerase/dehydratase" evidence="13">
    <location>
        <begin position="102"/>
        <end position="339"/>
    </location>
</feature>
<gene>
    <name evidence="14" type="ORF">Ahy_B03g061762</name>
</gene>
<dbReference type="GO" id="GO:0050378">
    <property type="term" value="F:UDP-glucuronate 4-epimerase activity"/>
    <property type="evidence" value="ECO:0007669"/>
    <property type="project" value="UniProtKB-EC"/>
</dbReference>
<dbReference type="InterPro" id="IPR036291">
    <property type="entry name" value="NAD(P)-bd_dom_sf"/>
</dbReference>
<feature type="compositionally biased region" description="Basic and acidic residues" evidence="11">
    <location>
        <begin position="810"/>
        <end position="895"/>
    </location>
</feature>
<evidence type="ECO:0000256" key="3">
    <source>
        <dbReference type="ARBA" id="ARBA00011738"/>
    </source>
</evidence>
<evidence type="ECO:0000256" key="11">
    <source>
        <dbReference type="SAM" id="MobiDB-lite"/>
    </source>
</evidence>
<keyword evidence="4 12" id="KW-0812">Transmembrane</keyword>
<evidence type="ECO:0000256" key="4">
    <source>
        <dbReference type="ARBA" id="ARBA00022692"/>
    </source>
</evidence>
<proteinExistence type="inferred from homology"/>
<keyword evidence="15" id="KW-1185">Reference proteome</keyword>
<feature type="compositionally biased region" description="Basic residues" evidence="11">
    <location>
        <begin position="576"/>
        <end position="589"/>
    </location>
</feature>
<evidence type="ECO:0000313" key="14">
    <source>
        <dbReference type="EMBL" id="RYR16921.1"/>
    </source>
</evidence>
<comment type="subcellular location">
    <subcellularLocation>
        <location evidence="1">Golgi apparatus</location>
        <location evidence="1">Golgi stack membrane</location>
        <topology evidence="1">Multi-pass membrane protein</topology>
    </subcellularLocation>
</comment>
<feature type="compositionally biased region" description="Basic residues" evidence="11">
    <location>
        <begin position="542"/>
        <end position="554"/>
    </location>
</feature>
<evidence type="ECO:0000313" key="15">
    <source>
        <dbReference type="Proteomes" id="UP000289738"/>
    </source>
</evidence>